<keyword evidence="3" id="KW-1185">Reference proteome</keyword>
<organism evidence="2 3">
    <name type="scientific">Gadus morhua</name>
    <name type="common">Atlantic cod</name>
    <dbReference type="NCBI Taxonomy" id="8049"/>
    <lineage>
        <taxon>Eukaryota</taxon>
        <taxon>Metazoa</taxon>
        <taxon>Chordata</taxon>
        <taxon>Craniata</taxon>
        <taxon>Vertebrata</taxon>
        <taxon>Euteleostomi</taxon>
        <taxon>Actinopterygii</taxon>
        <taxon>Neopterygii</taxon>
        <taxon>Teleostei</taxon>
        <taxon>Neoteleostei</taxon>
        <taxon>Acanthomorphata</taxon>
        <taxon>Zeiogadaria</taxon>
        <taxon>Gadariae</taxon>
        <taxon>Gadiformes</taxon>
        <taxon>Gadoidei</taxon>
        <taxon>Gadidae</taxon>
        <taxon>Gadus</taxon>
    </lineage>
</organism>
<evidence type="ECO:0000313" key="2">
    <source>
        <dbReference type="Ensembl" id="ENSGMOP00000022861.1"/>
    </source>
</evidence>
<reference evidence="2" key="1">
    <citation type="submission" date="2025-08" db="UniProtKB">
        <authorList>
            <consortium name="Ensembl"/>
        </authorList>
    </citation>
    <scope>IDENTIFICATION</scope>
</reference>
<protein>
    <recommendedName>
        <fullName evidence="1">C-type lectin domain-containing protein</fullName>
    </recommendedName>
</protein>
<sequence length="146" mass="16911">MQTLLISVRCFSYRQHCLIETPKSWFDAQSYCRERGHDLATIDDMGAMKSLLALNADRADELWIGLHYGGPEEWHWSLADEEFYQKGERDYHSFVGLFPQSCAVMTAKGPGRWSTRRWVVKVKVRSEDIQELNDPATLKQVSRNSL</sequence>
<accession>A0A8C4ZW99</accession>
<dbReference type="Ensembl" id="ENSGMOT00000071968.1">
    <property type="protein sequence ID" value="ENSGMOP00000022861.1"/>
    <property type="gene ID" value="ENSGMOG00000024209.1"/>
</dbReference>
<dbReference type="AlphaFoldDB" id="A0A8C4ZW99"/>
<dbReference type="SUPFAM" id="SSF56436">
    <property type="entry name" value="C-type lectin-like"/>
    <property type="match status" value="1"/>
</dbReference>
<proteinExistence type="predicted"/>
<dbReference type="PROSITE" id="PS50041">
    <property type="entry name" value="C_TYPE_LECTIN_2"/>
    <property type="match status" value="1"/>
</dbReference>
<dbReference type="InterPro" id="IPR016186">
    <property type="entry name" value="C-type_lectin-like/link_sf"/>
</dbReference>
<dbReference type="Proteomes" id="UP000694546">
    <property type="component" value="Chromosome 4"/>
</dbReference>
<name>A0A8C4ZW99_GADMO</name>
<dbReference type="InterPro" id="IPR001304">
    <property type="entry name" value="C-type_lectin-like"/>
</dbReference>
<dbReference type="PANTHER" id="PTHR45784:SF3">
    <property type="entry name" value="C-TYPE LECTIN DOMAIN FAMILY 4 MEMBER K-LIKE-RELATED"/>
    <property type="match status" value="1"/>
</dbReference>
<dbReference type="InterPro" id="IPR016187">
    <property type="entry name" value="CTDL_fold"/>
</dbReference>
<dbReference type="GeneTree" id="ENSGT00940000177112"/>
<dbReference type="PANTHER" id="PTHR45784">
    <property type="entry name" value="C-TYPE LECTIN DOMAIN FAMILY 20 MEMBER A-RELATED"/>
    <property type="match status" value="1"/>
</dbReference>
<dbReference type="Gene3D" id="3.10.100.10">
    <property type="entry name" value="Mannose-Binding Protein A, subunit A"/>
    <property type="match status" value="1"/>
</dbReference>
<dbReference type="Pfam" id="PF00059">
    <property type="entry name" value="Lectin_C"/>
    <property type="match status" value="1"/>
</dbReference>
<reference evidence="2" key="2">
    <citation type="submission" date="2025-09" db="UniProtKB">
        <authorList>
            <consortium name="Ensembl"/>
        </authorList>
    </citation>
    <scope>IDENTIFICATION</scope>
</reference>
<evidence type="ECO:0000259" key="1">
    <source>
        <dbReference type="PROSITE" id="PS50041"/>
    </source>
</evidence>
<evidence type="ECO:0000313" key="3">
    <source>
        <dbReference type="Proteomes" id="UP000694546"/>
    </source>
</evidence>
<feature type="domain" description="C-type lectin" evidence="1">
    <location>
        <begin position="6"/>
        <end position="114"/>
    </location>
</feature>